<dbReference type="SUPFAM" id="SSF54909">
    <property type="entry name" value="Dimeric alpha+beta barrel"/>
    <property type="match status" value="1"/>
</dbReference>
<dbReference type="STRING" id="404433.BTW07_14250"/>
<evidence type="ECO:0000313" key="3">
    <source>
        <dbReference type="Proteomes" id="UP000186878"/>
    </source>
</evidence>
<dbReference type="InterPro" id="IPR010753">
    <property type="entry name" value="DUF1330"/>
</dbReference>
<dbReference type="EMBL" id="MSDO01000021">
    <property type="protein sequence ID" value="OLO03500.1"/>
    <property type="molecule type" value="Genomic_DNA"/>
</dbReference>
<sequence>MSTYVIFIKDATLDSEEMAIYADKASQARGDNPPKPLAFYGDITTLEGPEAEGAVVLEFPDRQAALAWYESPAYQEAKQHRLKGADYRVMMVEGV</sequence>
<keyword evidence="3" id="KW-1185">Reference proteome</keyword>
<reference evidence="2 3" key="1">
    <citation type="submission" date="2016-12" db="EMBL/GenBank/DDBJ databases">
        <title>Draft genome sequences of strains Salinicola socius SMB35, Salinicola sp. MH3R3-1 and Chromohalobacter sp. SMB17 from the Verkhnekamsk potash mining region of Russia.</title>
        <authorList>
            <person name="Mavrodi D.V."/>
            <person name="Olsson B.E."/>
            <person name="Korsakova E.S."/>
            <person name="Pyankova A."/>
            <person name="Mavrodi O.V."/>
            <person name="Plotnikova E.G."/>
        </authorList>
    </citation>
    <scope>NUCLEOTIDE SEQUENCE [LARGE SCALE GENOMIC DNA]</scope>
    <source>
        <strain evidence="2 3">SMB35</strain>
    </source>
</reference>
<dbReference type="Pfam" id="PF07045">
    <property type="entry name" value="DUF1330"/>
    <property type="match status" value="1"/>
</dbReference>
<organism evidence="2 3">
    <name type="scientific">Salinicola socius</name>
    <dbReference type="NCBI Taxonomy" id="404433"/>
    <lineage>
        <taxon>Bacteria</taxon>
        <taxon>Pseudomonadati</taxon>
        <taxon>Pseudomonadota</taxon>
        <taxon>Gammaproteobacteria</taxon>
        <taxon>Oceanospirillales</taxon>
        <taxon>Halomonadaceae</taxon>
        <taxon>Salinicola</taxon>
    </lineage>
</organism>
<comment type="caution">
    <text evidence="2">The sequence shown here is derived from an EMBL/GenBank/DDBJ whole genome shotgun (WGS) entry which is preliminary data.</text>
</comment>
<evidence type="ECO:0000259" key="1">
    <source>
        <dbReference type="Pfam" id="PF07045"/>
    </source>
</evidence>
<protein>
    <recommendedName>
        <fullName evidence="1">DUF1330 domain-containing protein</fullName>
    </recommendedName>
</protein>
<proteinExistence type="predicted"/>
<dbReference type="AlphaFoldDB" id="A0A1Q8SQ07"/>
<dbReference type="Proteomes" id="UP000186878">
    <property type="component" value="Unassembled WGS sequence"/>
</dbReference>
<dbReference type="OrthoDB" id="9806380at2"/>
<dbReference type="RefSeq" id="WP_075570845.1">
    <property type="nucleotide sequence ID" value="NZ_MSDO01000021.1"/>
</dbReference>
<evidence type="ECO:0000313" key="2">
    <source>
        <dbReference type="EMBL" id="OLO03500.1"/>
    </source>
</evidence>
<accession>A0A1Q8SQ07</accession>
<feature type="domain" description="DUF1330" evidence="1">
    <location>
        <begin position="3"/>
        <end position="95"/>
    </location>
</feature>
<gene>
    <name evidence="2" type="ORF">BTW07_14250</name>
</gene>
<dbReference type="Gene3D" id="3.30.70.100">
    <property type="match status" value="1"/>
</dbReference>
<dbReference type="InterPro" id="IPR011008">
    <property type="entry name" value="Dimeric_a/b-barrel"/>
</dbReference>
<name>A0A1Q8SQ07_9GAMM</name>